<dbReference type="SUPFAM" id="SSF50729">
    <property type="entry name" value="PH domain-like"/>
    <property type="match status" value="1"/>
</dbReference>
<dbReference type="Proteomes" id="UP000241890">
    <property type="component" value="Unassembled WGS sequence"/>
</dbReference>
<evidence type="ECO:0000259" key="3">
    <source>
        <dbReference type="PROSITE" id="PS50003"/>
    </source>
</evidence>
<comment type="caution">
    <text evidence="4">The sequence shown here is derived from an EMBL/GenBank/DDBJ whole genome shotgun (WGS) entry which is preliminary data.</text>
</comment>
<dbReference type="SMART" id="SM00233">
    <property type="entry name" value="PH"/>
    <property type="match status" value="1"/>
</dbReference>
<reference evidence="4 5" key="1">
    <citation type="submission" date="2017-12" db="EMBL/GenBank/DDBJ databases">
        <title>Sequencing, de novo assembly and annotation of complete genome of a new Thraustochytrid species, strain FCC1311.</title>
        <authorList>
            <person name="Sedici K."/>
            <person name="Godart F."/>
            <person name="Aiese Cigliano R."/>
            <person name="Sanseverino W."/>
            <person name="Barakat M."/>
            <person name="Ortet P."/>
            <person name="Marechal E."/>
            <person name="Cagnac O."/>
            <person name="Amato A."/>
        </authorList>
    </citation>
    <scope>NUCLEOTIDE SEQUENCE [LARGE SCALE GENOMIC DNA]</scope>
</reference>
<dbReference type="PROSITE" id="PS50003">
    <property type="entry name" value="PH_DOMAIN"/>
    <property type="match status" value="1"/>
</dbReference>
<keyword evidence="1" id="KW-0175">Coiled coil</keyword>
<dbReference type="InParanoid" id="A0A2R5H2E9"/>
<sequence length="296" mass="33538">MAAMTKADKLLGLDENGLEHHILVQKEGPLQRMDMSMRMPFYKRVHAVVKESFLLFYKSKNESAGPWDSKPTCVIPLNGATVSLDVRDRRLISVSNIDSNANFRVKAENPGEAMDWLVAFQQAKRATLENAMLGAALIEKMQAEGSQLEAEKEQAFQEMQERAARLDREQQQREEARLRDQQRADAFQAKLSAERSRVTVLEGTRTDLTGRVSKEEAERRKAVAKRMSVERKLAQAEQALEKLEAAMIVRNGAAPQASFQREDSEVRASVSALRRFFEARAKEQAVRAKALYERMV</sequence>
<feature type="region of interest" description="Disordered" evidence="2">
    <location>
        <begin position="161"/>
        <end position="181"/>
    </location>
</feature>
<evidence type="ECO:0000313" key="5">
    <source>
        <dbReference type="Proteomes" id="UP000241890"/>
    </source>
</evidence>
<dbReference type="AlphaFoldDB" id="A0A2R5H2E9"/>
<dbReference type="InterPro" id="IPR001849">
    <property type="entry name" value="PH_domain"/>
</dbReference>
<keyword evidence="5" id="KW-1185">Reference proteome</keyword>
<gene>
    <name evidence="4" type="ORF">FCC1311_112332</name>
</gene>
<evidence type="ECO:0000256" key="2">
    <source>
        <dbReference type="SAM" id="MobiDB-lite"/>
    </source>
</evidence>
<evidence type="ECO:0000256" key="1">
    <source>
        <dbReference type="SAM" id="Coils"/>
    </source>
</evidence>
<dbReference type="Gene3D" id="2.30.29.30">
    <property type="entry name" value="Pleckstrin-homology domain (PH domain)/Phosphotyrosine-binding domain (PTB)"/>
    <property type="match status" value="1"/>
</dbReference>
<organism evidence="4 5">
    <name type="scientific">Hondaea fermentalgiana</name>
    <dbReference type="NCBI Taxonomy" id="2315210"/>
    <lineage>
        <taxon>Eukaryota</taxon>
        <taxon>Sar</taxon>
        <taxon>Stramenopiles</taxon>
        <taxon>Bigyra</taxon>
        <taxon>Labyrinthulomycetes</taxon>
        <taxon>Thraustochytrida</taxon>
        <taxon>Thraustochytriidae</taxon>
        <taxon>Hondaea</taxon>
    </lineage>
</organism>
<name>A0A2R5H2E9_9STRA</name>
<accession>A0A2R5H2E9</accession>
<proteinExistence type="predicted"/>
<feature type="coiled-coil region" evidence="1">
    <location>
        <begin position="219"/>
        <end position="246"/>
    </location>
</feature>
<feature type="domain" description="PH" evidence="3">
    <location>
        <begin position="23"/>
        <end position="125"/>
    </location>
</feature>
<evidence type="ECO:0000313" key="4">
    <source>
        <dbReference type="EMBL" id="GBG35011.1"/>
    </source>
</evidence>
<dbReference type="InterPro" id="IPR011993">
    <property type="entry name" value="PH-like_dom_sf"/>
</dbReference>
<dbReference type="EMBL" id="BEYU01000252">
    <property type="protein sequence ID" value="GBG35011.1"/>
    <property type="molecule type" value="Genomic_DNA"/>
</dbReference>
<protein>
    <submittedName>
        <fullName evidence="4">Pleckstrin-likey domain-containing family D member 1</fullName>
    </submittedName>
</protein>
<dbReference type="Pfam" id="PF00169">
    <property type="entry name" value="PH"/>
    <property type="match status" value="1"/>
</dbReference>